<evidence type="ECO:0008006" key="13">
    <source>
        <dbReference type="Google" id="ProtNLM"/>
    </source>
</evidence>
<keyword evidence="12" id="KW-1185">Reference proteome</keyword>
<dbReference type="GO" id="GO:0012511">
    <property type="term" value="C:monolayer-surrounded lipid storage body"/>
    <property type="evidence" value="ECO:0007669"/>
    <property type="project" value="InterPro"/>
</dbReference>
<dbReference type="EMBL" id="JACTNZ010000012">
    <property type="protein sequence ID" value="KAG5522953.1"/>
    <property type="molecule type" value="Genomic_DNA"/>
</dbReference>
<feature type="region of interest" description="Disordered" evidence="9">
    <location>
        <begin position="1"/>
        <end position="27"/>
    </location>
</feature>
<keyword evidence="6 10" id="KW-0812">Transmembrane</keyword>
<evidence type="ECO:0000256" key="1">
    <source>
        <dbReference type="ARBA" id="ARBA00002582"/>
    </source>
</evidence>
<feature type="compositionally biased region" description="Basic and acidic residues" evidence="9">
    <location>
        <begin position="1"/>
        <end position="11"/>
    </location>
</feature>
<evidence type="ECO:0000256" key="3">
    <source>
        <dbReference type="ARBA" id="ARBA00004502"/>
    </source>
</evidence>
<evidence type="ECO:0000256" key="4">
    <source>
        <dbReference type="ARBA" id="ARBA00010858"/>
    </source>
</evidence>
<evidence type="ECO:0000256" key="9">
    <source>
        <dbReference type="SAM" id="MobiDB-lite"/>
    </source>
</evidence>
<reference evidence="11" key="1">
    <citation type="submission" date="2020-08" db="EMBL/GenBank/DDBJ databases">
        <title>Plant Genome Project.</title>
        <authorList>
            <person name="Zhang R.-G."/>
        </authorList>
    </citation>
    <scope>NUCLEOTIDE SEQUENCE</scope>
    <source>
        <strain evidence="11">WSP0</strain>
        <tissue evidence="11">Leaf</tissue>
    </source>
</reference>
<dbReference type="Pfam" id="PF01277">
    <property type="entry name" value="Oleosin"/>
    <property type="match status" value="1"/>
</dbReference>
<dbReference type="GO" id="GO:0019915">
    <property type="term" value="P:lipid storage"/>
    <property type="evidence" value="ECO:0007669"/>
    <property type="project" value="TreeGrafter"/>
</dbReference>
<evidence type="ECO:0000256" key="10">
    <source>
        <dbReference type="SAM" id="Phobius"/>
    </source>
</evidence>
<keyword evidence="5" id="KW-0551">Lipid droplet</keyword>
<dbReference type="PANTHER" id="PTHR33203">
    <property type="entry name" value="OLEOSIN"/>
    <property type="match status" value="1"/>
</dbReference>
<sequence>MAEHRLQDHHQQQHQQRPGGDPRGLLQEKGPSKQQILAVVAGVPIGGFFLVLSGLTLTGTLIGLTLTTPLFVICSPVLVPAALTIALAVAGFLTSGAFGITALSSLSWIINYLRRSGRMPEQLEQAKRRVQETTGQVGQKAREAGQKAQEQTRT</sequence>
<feature type="compositionally biased region" description="Basic and acidic residues" evidence="9">
    <location>
        <begin position="140"/>
        <end position="154"/>
    </location>
</feature>
<proteinExistence type="inferred from homology"/>
<dbReference type="GO" id="GO:0016020">
    <property type="term" value="C:membrane"/>
    <property type="evidence" value="ECO:0007669"/>
    <property type="project" value="UniProtKB-SubCell"/>
</dbReference>
<evidence type="ECO:0000256" key="6">
    <source>
        <dbReference type="ARBA" id="ARBA00022692"/>
    </source>
</evidence>
<comment type="similarity">
    <text evidence="4">Belongs to the oleosin family.</text>
</comment>
<accession>A0AAV6I2S0</accession>
<gene>
    <name evidence="11" type="ORF">RHGRI_034936</name>
</gene>
<organism evidence="11 12">
    <name type="scientific">Rhododendron griersonianum</name>
    <dbReference type="NCBI Taxonomy" id="479676"/>
    <lineage>
        <taxon>Eukaryota</taxon>
        <taxon>Viridiplantae</taxon>
        <taxon>Streptophyta</taxon>
        <taxon>Embryophyta</taxon>
        <taxon>Tracheophyta</taxon>
        <taxon>Spermatophyta</taxon>
        <taxon>Magnoliopsida</taxon>
        <taxon>eudicotyledons</taxon>
        <taxon>Gunneridae</taxon>
        <taxon>Pentapetalae</taxon>
        <taxon>asterids</taxon>
        <taxon>Ericales</taxon>
        <taxon>Ericaceae</taxon>
        <taxon>Ericoideae</taxon>
        <taxon>Rhodoreae</taxon>
        <taxon>Rhododendron</taxon>
    </lineage>
</organism>
<protein>
    <recommendedName>
        <fullName evidence="13">Oleosin</fullName>
    </recommendedName>
</protein>
<comment type="subcellular location">
    <subcellularLocation>
        <location evidence="3">Lipid droplet</location>
    </subcellularLocation>
    <subcellularLocation>
        <location evidence="2">Membrane</location>
        <topology evidence="2">Multi-pass membrane protein</topology>
    </subcellularLocation>
</comment>
<dbReference type="InterPro" id="IPR000136">
    <property type="entry name" value="Oleosin"/>
</dbReference>
<comment type="function">
    <text evidence="1">May have a structural role to stabilize the lipid body during desiccation of the seed by preventing coalescence of the oil. Probably interacts with both lipid and phospholipid moieties of lipid bodies. May also provide recognition signals for specific lipase anchorage in lipolysis during seedling growth.</text>
</comment>
<dbReference type="GO" id="GO:0010344">
    <property type="term" value="P:seed oilbody biogenesis"/>
    <property type="evidence" value="ECO:0007669"/>
    <property type="project" value="TreeGrafter"/>
</dbReference>
<evidence type="ECO:0000256" key="2">
    <source>
        <dbReference type="ARBA" id="ARBA00004141"/>
    </source>
</evidence>
<name>A0AAV6I2S0_9ERIC</name>
<dbReference type="PANTHER" id="PTHR33203:SF44">
    <property type="entry name" value="OLEOSIN 20.3 KDA"/>
    <property type="match status" value="1"/>
</dbReference>
<dbReference type="Proteomes" id="UP000823749">
    <property type="component" value="Chromosome 12"/>
</dbReference>
<evidence type="ECO:0000256" key="5">
    <source>
        <dbReference type="ARBA" id="ARBA00022677"/>
    </source>
</evidence>
<evidence type="ECO:0000313" key="11">
    <source>
        <dbReference type="EMBL" id="KAG5522953.1"/>
    </source>
</evidence>
<comment type="caution">
    <text evidence="11">The sequence shown here is derived from an EMBL/GenBank/DDBJ whole genome shotgun (WGS) entry which is preliminary data.</text>
</comment>
<dbReference type="AlphaFoldDB" id="A0AAV6I2S0"/>
<feature type="region of interest" description="Disordered" evidence="9">
    <location>
        <begin position="123"/>
        <end position="154"/>
    </location>
</feature>
<evidence type="ECO:0000256" key="8">
    <source>
        <dbReference type="ARBA" id="ARBA00023136"/>
    </source>
</evidence>
<evidence type="ECO:0000256" key="7">
    <source>
        <dbReference type="ARBA" id="ARBA00022989"/>
    </source>
</evidence>
<dbReference type="GO" id="GO:0050826">
    <property type="term" value="P:response to freezing"/>
    <property type="evidence" value="ECO:0007669"/>
    <property type="project" value="TreeGrafter"/>
</dbReference>
<feature type="transmembrane region" description="Helical" evidence="10">
    <location>
        <begin position="77"/>
        <end position="110"/>
    </location>
</feature>
<evidence type="ECO:0000313" key="12">
    <source>
        <dbReference type="Proteomes" id="UP000823749"/>
    </source>
</evidence>
<keyword evidence="7 10" id="KW-1133">Transmembrane helix</keyword>
<keyword evidence="8 10" id="KW-0472">Membrane</keyword>
<feature type="transmembrane region" description="Helical" evidence="10">
    <location>
        <begin position="36"/>
        <end position="57"/>
    </location>
</feature>